<feature type="region of interest" description="Disordered" evidence="1">
    <location>
        <begin position="154"/>
        <end position="300"/>
    </location>
</feature>
<reference evidence="2 3" key="1">
    <citation type="submission" date="2015-09" db="EMBL/GenBank/DDBJ databases">
        <title>Host preference determinants of Valsa canker pathogens revealed by comparative genomics.</title>
        <authorList>
            <person name="Yin Z."/>
            <person name="Huang L."/>
        </authorList>
    </citation>
    <scope>NUCLEOTIDE SEQUENCE [LARGE SCALE GENOMIC DNA]</scope>
    <source>
        <strain evidence="2 3">03-1</strain>
    </source>
</reference>
<comment type="caution">
    <text evidence="2">The sequence shown here is derived from an EMBL/GenBank/DDBJ whole genome shotgun (WGS) entry which is preliminary data.</text>
</comment>
<dbReference type="Proteomes" id="UP000283895">
    <property type="component" value="Unassembled WGS sequence"/>
</dbReference>
<evidence type="ECO:0000313" key="3">
    <source>
        <dbReference type="Proteomes" id="UP000283895"/>
    </source>
</evidence>
<proteinExistence type="predicted"/>
<dbReference type="OrthoDB" id="5237234at2759"/>
<evidence type="ECO:0000313" key="2">
    <source>
        <dbReference type="EMBL" id="ROW09829.1"/>
    </source>
</evidence>
<sequence length="332" mass="35783">MGFRRTMRRLFGGRYKQMSNREVDELDRRITAEMRAGTFRAVQRGPQPPTADELWDERGAEDDHPGSSERLPTMSSSIIGGIGGGIGSGGGGGIGGNFINRPPTSVSQVSRGNRYYDEYGDDYGGYHDGYGYGYNGGSGGGGASSDSGYAAGYYERPTFHHPPPPPPMIPSLQQPPGRQSPAWYVPSGGPFDLAEAKPESVYDGGSRANSMRSNVTRGSRRPSTQQGGYYTPTRPFRENRSYSAQSDPGRLYARSPLPRMPYLPPQQPWDEQYYDGGGGGGAAAEGGSEYGRGGGGGGGGYGYRGWNGESIVEHEYPIDNRGYGEDYHYRGS</sequence>
<feature type="compositionally biased region" description="Basic and acidic residues" evidence="1">
    <location>
        <begin position="56"/>
        <end position="67"/>
    </location>
</feature>
<feature type="compositionally biased region" description="Polar residues" evidence="1">
    <location>
        <begin position="207"/>
        <end position="228"/>
    </location>
</feature>
<name>A0A423X1S7_9PEZI</name>
<dbReference type="AlphaFoldDB" id="A0A423X1S7"/>
<organism evidence="2 3">
    <name type="scientific">Cytospora schulzeri</name>
    <dbReference type="NCBI Taxonomy" id="448051"/>
    <lineage>
        <taxon>Eukaryota</taxon>
        <taxon>Fungi</taxon>
        <taxon>Dikarya</taxon>
        <taxon>Ascomycota</taxon>
        <taxon>Pezizomycotina</taxon>
        <taxon>Sordariomycetes</taxon>
        <taxon>Sordariomycetidae</taxon>
        <taxon>Diaporthales</taxon>
        <taxon>Cytosporaceae</taxon>
        <taxon>Cytospora</taxon>
    </lineage>
</organism>
<feature type="compositionally biased region" description="Pro residues" evidence="1">
    <location>
        <begin position="258"/>
        <end position="267"/>
    </location>
</feature>
<feature type="region of interest" description="Disordered" evidence="1">
    <location>
        <begin position="42"/>
        <end position="72"/>
    </location>
</feature>
<keyword evidence="3" id="KW-1185">Reference proteome</keyword>
<accession>A0A423X1S7</accession>
<gene>
    <name evidence="2" type="ORF">VMCG_02507</name>
</gene>
<feature type="compositionally biased region" description="Gly residues" evidence="1">
    <location>
        <begin position="275"/>
        <end position="300"/>
    </location>
</feature>
<protein>
    <submittedName>
        <fullName evidence="2">Uncharacterized protein</fullName>
    </submittedName>
</protein>
<dbReference type="EMBL" id="LKEA01000004">
    <property type="protein sequence ID" value="ROW09829.1"/>
    <property type="molecule type" value="Genomic_DNA"/>
</dbReference>
<evidence type="ECO:0000256" key="1">
    <source>
        <dbReference type="SAM" id="MobiDB-lite"/>
    </source>
</evidence>
<feature type="compositionally biased region" description="Pro residues" evidence="1">
    <location>
        <begin position="160"/>
        <end position="169"/>
    </location>
</feature>